<dbReference type="EMBL" id="FPKS01000005">
    <property type="protein sequence ID" value="SFZ74407.1"/>
    <property type="molecule type" value="Genomic_DNA"/>
</dbReference>
<evidence type="ECO:0000256" key="6">
    <source>
        <dbReference type="SAM" id="Phobius"/>
    </source>
</evidence>
<evidence type="ECO:0000313" key="8">
    <source>
        <dbReference type="EMBL" id="SFZ74407.1"/>
    </source>
</evidence>
<evidence type="ECO:0000256" key="1">
    <source>
        <dbReference type="ARBA" id="ARBA00004651"/>
    </source>
</evidence>
<keyword evidence="4 6" id="KW-1133">Transmembrane helix</keyword>
<dbReference type="Gene3D" id="3.60.15.10">
    <property type="entry name" value="Ribonuclease Z/Hydroxyacylglutathione hydrolase-like"/>
    <property type="match status" value="1"/>
</dbReference>
<feature type="transmembrane region" description="Helical" evidence="6">
    <location>
        <begin position="363"/>
        <end position="382"/>
    </location>
</feature>
<dbReference type="InterPro" id="IPR035681">
    <property type="entry name" value="ComA-like_MBL"/>
</dbReference>
<dbReference type="OrthoDB" id="9761531at2"/>
<dbReference type="AlphaFoldDB" id="A0A1K2HCD2"/>
<feature type="transmembrane region" description="Helical" evidence="6">
    <location>
        <begin position="444"/>
        <end position="468"/>
    </location>
</feature>
<feature type="transmembrane region" description="Helical" evidence="6">
    <location>
        <begin position="475"/>
        <end position="491"/>
    </location>
</feature>
<evidence type="ECO:0000259" key="7">
    <source>
        <dbReference type="SMART" id="SM00849"/>
    </source>
</evidence>
<feature type="transmembrane region" description="Helical" evidence="6">
    <location>
        <begin position="322"/>
        <end position="351"/>
    </location>
</feature>
<evidence type="ECO:0000256" key="2">
    <source>
        <dbReference type="ARBA" id="ARBA00022475"/>
    </source>
</evidence>
<gene>
    <name evidence="8" type="ORF">SAMN02746068_01241</name>
</gene>
<dbReference type="InterPro" id="IPR036866">
    <property type="entry name" value="RibonucZ/Hydroxyglut_hydro"/>
</dbReference>
<proteinExistence type="predicted"/>
<dbReference type="STRING" id="1122154.SAMN02746068_01241"/>
<dbReference type="CDD" id="cd07731">
    <property type="entry name" value="ComA-like_MBL-fold"/>
    <property type="match status" value="1"/>
</dbReference>
<keyword evidence="2" id="KW-1003">Cell membrane</keyword>
<dbReference type="InterPro" id="IPR004797">
    <property type="entry name" value="Competence_ComEC/Rec2"/>
</dbReference>
<feature type="transmembrane region" description="Helical" evidence="6">
    <location>
        <begin position="283"/>
        <end position="302"/>
    </location>
</feature>
<dbReference type="NCBIfam" id="TIGR00361">
    <property type="entry name" value="ComEC_Rec2"/>
    <property type="match status" value="1"/>
</dbReference>
<dbReference type="NCBIfam" id="TIGR00360">
    <property type="entry name" value="ComEC_N-term"/>
    <property type="match status" value="1"/>
</dbReference>
<organism evidence="8 9">
    <name type="scientific">Pseudolactococcus chungangensis CAU 28 = DSM 22330</name>
    <dbReference type="NCBI Taxonomy" id="1122154"/>
    <lineage>
        <taxon>Bacteria</taxon>
        <taxon>Bacillati</taxon>
        <taxon>Bacillota</taxon>
        <taxon>Bacilli</taxon>
        <taxon>Lactobacillales</taxon>
        <taxon>Streptococcaceae</taxon>
        <taxon>Pseudolactococcus</taxon>
    </lineage>
</organism>
<sequence>MSLVLGRKRLKNLEKILQWIDLPPIFIVYFSVIIYYTIFRFSYLILVYLVVSLLALIWHNGIRACLKLSLILLIFTGICMVIMKQETTDFARETKVAEVSPILDTIQVDGDQVSFRGKSGKQIYQIYYKVTTEQEQQYFMTISQPVVLSVSGQLEQASQKRNFNGFDYQTYLKTQNIYRVLTIDHIISIKPRQSWHLTILRRKAILFCEQNFPRPMSSYMTGLLFGHLGKDFDEMGSIYTSLGIMHLFALSGMQVSFFVDFLRKGLFRLGFRRDIVNLFQIPFSVFYAGMTGFSISVIRSLIQKVLANFGIKHLDNFSLTLFLLFLFMPKFLLTTGGTLSLLFAFVISMFGERFEKLPKYSKLLAESLTLSLSVLPLLMLYFHNFQPFSIFFTFVFSFLFDVLFLPGLSLIFLLAMATGIMLTQINIIFQWLEGLIKLVDSWYHYPLILGKPTTFVFLAMLVVIGFLIDQWRNQKVRYSLLLILLSLFFVTKNPPIPSITMVDIGQGDSIFLQDQFNRRNVLIDTGGRVQFGARKKWQERTSSAMADKTLIPYLKSLGVSEIDTLVVTHTDEDHMGDLLAVVNQIKVKNILTSEGSLNHTKFIKLIKKTGANIMVAYAGQRLKIFDRYLEVLYPLTTGDGKNNDSIVLYGELYGKNFLFTGDLEEPGERALLAHYPSLTVDVLKVGHHGSKTSSSEPFIKAINPSIALISCGLDNRYGHPNTETLTTFRTYGIQTFRTDESGAIKFEKNSKSWHISTVK</sequence>
<evidence type="ECO:0000256" key="4">
    <source>
        <dbReference type="ARBA" id="ARBA00022989"/>
    </source>
</evidence>
<dbReference type="Pfam" id="PF03772">
    <property type="entry name" value="Competence"/>
    <property type="match status" value="1"/>
</dbReference>
<dbReference type="PANTHER" id="PTHR30619">
    <property type="entry name" value="DNA INTERNALIZATION/COMPETENCE PROTEIN COMEC/REC2"/>
    <property type="match status" value="1"/>
</dbReference>
<dbReference type="SMART" id="SM00849">
    <property type="entry name" value="Lactamase_B"/>
    <property type="match status" value="1"/>
</dbReference>
<accession>A0A1K2HCD2</accession>
<evidence type="ECO:0000313" key="9">
    <source>
        <dbReference type="Proteomes" id="UP000185655"/>
    </source>
</evidence>
<feature type="transmembrane region" description="Helical" evidence="6">
    <location>
        <begin position="65"/>
        <end position="83"/>
    </location>
</feature>
<keyword evidence="3 6" id="KW-0812">Transmembrane</keyword>
<dbReference type="InterPro" id="IPR004477">
    <property type="entry name" value="ComEC_N"/>
</dbReference>
<evidence type="ECO:0000256" key="5">
    <source>
        <dbReference type="ARBA" id="ARBA00023136"/>
    </source>
</evidence>
<dbReference type="InterPro" id="IPR025405">
    <property type="entry name" value="DUF4131"/>
</dbReference>
<dbReference type="SUPFAM" id="SSF56281">
    <property type="entry name" value="Metallo-hydrolase/oxidoreductase"/>
    <property type="match status" value="1"/>
</dbReference>
<dbReference type="Pfam" id="PF13567">
    <property type="entry name" value="DUF4131"/>
    <property type="match status" value="1"/>
</dbReference>
<dbReference type="Proteomes" id="UP000185655">
    <property type="component" value="Unassembled WGS sequence"/>
</dbReference>
<reference evidence="8 9" key="1">
    <citation type="submission" date="2016-11" db="EMBL/GenBank/DDBJ databases">
        <authorList>
            <person name="Jaros S."/>
            <person name="Januszkiewicz K."/>
            <person name="Wedrychowicz H."/>
        </authorList>
    </citation>
    <scope>NUCLEOTIDE SEQUENCE [LARGE SCALE GENOMIC DNA]</scope>
    <source>
        <strain evidence="8 9">DSM 22330</strain>
    </source>
</reference>
<dbReference type="Pfam" id="PF00753">
    <property type="entry name" value="Lactamase_B"/>
    <property type="match status" value="1"/>
</dbReference>
<dbReference type="GO" id="GO:0005886">
    <property type="term" value="C:plasma membrane"/>
    <property type="evidence" value="ECO:0007669"/>
    <property type="project" value="UniProtKB-SubCell"/>
</dbReference>
<feature type="transmembrane region" description="Helical" evidence="6">
    <location>
        <begin position="238"/>
        <end position="262"/>
    </location>
</feature>
<evidence type="ECO:0000256" key="3">
    <source>
        <dbReference type="ARBA" id="ARBA00022692"/>
    </source>
</evidence>
<protein>
    <submittedName>
        <fullName evidence="8">Competence protein ComEC</fullName>
    </submittedName>
</protein>
<dbReference type="PANTHER" id="PTHR30619:SF1">
    <property type="entry name" value="RECOMBINATION PROTEIN 2"/>
    <property type="match status" value="1"/>
</dbReference>
<feature type="transmembrane region" description="Helical" evidence="6">
    <location>
        <begin position="388"/>
        <end position="405"/>
    </location>
</feature>
<comment type="subcellular location">
    <subcellularLocation>
        <location evidence="1">Cell membrane</location>
        <topology evidence="1">Multi-pass membrane protein</topology>
    </subcellularLocation>
</comment>
<dbReference type="GO" id="GO:0030420">
    <property type="term" value="P:establishment of competence for transformation"/>
    <property type="evidence" value="ECO:0007669"/>
    <property type="project" value="InterPro"/>
</dbReference>
<dbReference type="InterPro" id="IPR052159">
    <property type="entry name" value="Competence_DNA_uptake"/>
</dbReference>
<name>A0A1K2HCD2_9LACT</name>
<feature type="domain" description="Metallo-beta-lactamase" evidence="7">
    <location>
        <begin position="506"/>
        <end position="713"/>
    </location>
</feature>
<keyword evidence="5 6" id="KW-0472">Membrane</keyword>
<dbReference type="InterPro" id="IPR001279">
    <property type="entry name" value="Metallo-B-lactamas"/>
</dbReference>